<dbReference type="SUPFAM" id="SSF46689">
    <property type="entry name" value="Homeodomain-like"/>
    <property type="match status" value="2"/>
</dbReference>
<dbReference type="EMBL" id="DVFJ01000006">
    <property type="protein sequence ID" value="HIQ71042.1"/>
    <property type="molecule type" value="Genomic_DNA"/>
</dbReference>
<evidence type="ECO:0000256" key="3">
    <source>
        <dbReference type="ARBA" id="ARBA00023163"/>
    </source>
</evidence>
<dbReference type="InterPro" id="IPR037923">
    <property type="entry name" value="HTH-like"/>
</dbReference>
<feature type="domain" description="HTH araC/xylS-type" evidence="4">
    <location>
        <begin position="202"/>
        <end position="300"/>
    </location>
</feature>
<dbReference type="Pfam" id="PF12833">
    <property type="entry name" value="HTH_18"/>
    <property type="match status" value="1"/>
</dbReference>
<evidence type="ECO:0000313" key="5">
    <source>
        <dbReference type="EMBL" id="HIQ71042.1"/>
    </source>
</evidence>
<dbReference type="InterPro" id="IPR018060">
    <property type="entry name" value="HTH_AraC"/>
</dbReference>
<dbReference type="SMART" id="SM00342">
    <property type="entry name" value="HTH_ARAC"/>
    <property type="match status" value="1"/>
</dbReference>
<dbReference type="GO" id="GO:0043565">
    <property type="term" value="F:sequence-specific DNA binding"/>
    <property type="evidence" value="ECO:0007669"/>
    <property type="project" value="InterPro"/>
</dbReference>
<dbReference type="GO" id="GO:0003700">
    <property type="term" value="F:DNA-binding transcription factor activity"/>
    <property type="evidence" value="ECO:0007669"/>
    <property type="project" value="InterPro"/>
</dbReference>
<organism evidence="5 6">
    <name type="scientific">Candidatus Onthenecus intestinigallinarum</name>
    <dbReference type="NCBI Taxonomy" id="2840875"/>
    <lineage>
        <taxon>Bacteria</taxon>
        <taxon>Bacillati</taxon>
        <taxon>Bacillota</taxon>
        <taxon>Clostridia</taxon>
        <taxon>Eubacteriales</taxon>
        <taxon>Candidatus Onthenecus</taxon>
    </lineage>
</organism>
<keyword evidence="1" id="KW-0805">Transcription regulation</keyword>
<dbReference type="InterPro" id="IPR020449">
    <property type="entry name" value="Tscrpt_reg_AraC-type_HTH"/>
</dbReference>
<dbReference type="Pfam" id="PF02311">
    <property type="entry name" value="AraC_binding"/>
    <property type="match status" value="1"/>
</dbReference>
<evidence type="ECO:0000256" key="1">
    <source>
        <dbReference type="ARBA" id="ARBA00023015"/>
    </source>
</evidence>
<accession>A0A9D0Z884</accession>
<sequence length="303" mass="35014">MTRNITFLQAGDPMDIYHETRKPIESEQYLYECTLQQRMGRATVARPHIHECFEALYCTQGGFHLRIGGRPFELRVGDMALIDPMEAHQTQAAGVGENAYIVLKFMPQVLYSAEQPLHEMGTLLPYLRFGDTHEKLFPAQAVREAGMDATFWEIYREFAQRGYGYALATRAGIGRLFVWVLRRWHERNAVEALSETSVRLLERAFVFIERNYAQEITMRDAARACDMSYTAFSRFFSRYARQGFAQTLLQVRLKKAMFLLLTTELSTTEIAMQTGFSTASYFIQRFREVNGMTPGRYRRGVTP</sequence>
<dbReference type="InterPro" id="IPR003313">
    <property type="entry name" value="AraC-bd"/>
</dbReference>
<dbReference type="InterPro" id="IPR009057">
    <property type="entry name" value="Homeodomain-like_sf"/>
</dbReference>
<gene>
    <name evidence="5" type="ORF">IAB73_02375</name>
</gene>
<dbReference type="PROSITE" id="PS01124">
    <property type="entry name" value="HTH_ARAC_FAMILY_2"/>
    <property type="match status" value="1"/>
</dbReference>
<dbReference type="PRINTS" id="PR00032">
    <property type="entry name" value="HTHARAC"/>
</dbReference>
<dbReference type="PANTHER" id="PTHR43280:SF2">
    <property type="entry name" value="HTH-TYPE TRANSCRIPTIONAL REGULATOR EXSA"/>
    <property type="match status" value="1"/>
</dbReference>
<proteinExistence type="predicted"/>
<dbReference type="InterPro" id="IPR014710">
    <property type="entry name" value="RmlC-like_jellyroll"/>
</dbReference>
<evidence type="ECO:0000259" key="4">
    <source>
        <dbReference type="PROSITE" id="PS01124"/>
    </source>
</evidence>
<reference evidence="5" key="1">
    <citation type="submission" date="2020-10" db="EMBL/GenBank/DDBJ databases">
        <authorList>
            <person name="Gilroy R."/>
        </authorList>
    </citation>
    <scope>NUCLEOTIDE SEQUENCE</scope>
    <source>
        <strain evidence="5">ChiSxjej2B14-6234</strain>
    </source>
</reference>
<comment type="caution">
    <text evidence="5">The sequence shown here is derived from an EMBL/GenBank/DDBJ whole genome shotgun (WGS) entry which is preliminary data.</text>
</comment>
<keyword evidence="3" id="KW-0804">Transcription</keyword>
<evidence type="ECO:0000313" key="6">
    <source>
        <dbReference type="Proteomes" id="UP000886887"/>
    </source>
</evidence>
<dbReference type="Gene3D" id="1.10.10.60">
    <property type="entry name" value="Homeodomain-like"/>
    <property type="match status" value="1"/>
</dbReference>
<dbReference type="PANTHER" id="PTHR43280">
    <property type="entry name" value="ARAC-FAMILY TRANSCRIPTIONAL REGULATOR"/>
    <property type="match status" value="1"/>
</dbReference>
<reference evidence="5" key="2">
    <citation type="journal article" date="2021" name="PeerJ">
        <title>Extensive microbial diversity within the chicken gut microbiome revealed by metagenomics and culture.</title>
        <authorList>
            <person name="Gilroy R."/>
            <person name="Ravi A."/>
            <person name="Getino M."/>
            <person name="Pursley I."/>
            <person name="Horton D.L."/>
            <person name="Alikhan N.F."/>
            <person name="Baker D."/>
            <person name="Gharbi K."/>
            <person name="Hall N."/>
            <person name="Watson M."/>
            <person name="Adriaenssens E.M."/>
            <person name="Foster-Nyarko E."/>
            <person name="Jarju S."/>
            <person name="Secka A."/>
            <person name="Antonio M."/>
            <person name="Oren A."/>
            <person name="Chaudhuri R.R."/>
            <person name="La Ragione R."/>
            <person name="Hildebrand F."/>
            <person name="Pallen M.J."/>
        </authorList>
    </citation>
    <scope>NUCLEOTIDE SEQUENCE</scope>
    <source>
        <strain evidence="5">ChiSxjej2B14-6234</strain>
    </source>
</reference>
<dbReference type="SUPFAM" id="SSF51215">
    <property type="entry name" value="Regulatory protein AraC"/>
    <property type="match status" value="1"/>
</dbReference>
<dbReference type="Proteomes" id="UP000886887">
    <property type="component" value="Unassembled WGS sequence"/>
</dbReference>
<protein>
    <submittedName>
        <fullName evidence="5">Helix-turn-helix transcriptional regulator</fullName>
    </submittedName>
</protein>
<name>A0A9D0Z884_9FIRM</name>
<dbReference type="Gene3D" id="2.60.120.10">
    <property type="entry name" value="Jelly Rolls"/>
    <property type="match status" value="1"/>
</dbReference>
<keyword evidence="2" id="KW-0238">DNA-binding</keyword>
<evidence type="ECO:0000256" key="2">
    <source>
        <dbReference type="ARBA" id="ARBA00023125"/>
    </source>
</evidence>
<dbReference type="AlphaFoldDB" id="A0A9D0Z884"/>